<dbReference type="KEGG" id="serw:FY030_06065"/>
<dbReference type="GO" id="GO:0016705">
    <property type="term" value="F:oxidoreductase activity, acting on paired donors, with incorporation or reduction of molecular oxygen"/>
    <property type="evidence" value="ECO:0007669"/>
    <property type="project" value="InterPro"/>
</dbReference>
<dbReference type="InterPro" id="IPR012312">
    <property type="entry name" value="Hemerythrin-like"/>
</dbReference>
<protein>
    <submittedName>
        <fullName evidence="5">LLM class flavin-dependent oxidoreductase</fullName>
    </submittedName>
</protein>
<name>A0A5J6V3X6_9MICO</name>
<dbReference type="CDD" id="cd12108">
    <property type="entry name" value="Hr-like"/>
    <property type="match status" value="1"/>
</dbReference>
<keyword evidence="1" id="KW-0560">Oxidoreductase</keyword>
<dbReference type="PANTHER" id="PTHR43244:SF1">
    <property type="entry name" value="5,10-METHYLENETETRAHYDROMETHANOPTERIN REDUCTASE"/>
    <property type="match status" value="1"/>
</dbReference>
<dbReference type="Gene3D" id="3.20.20.30">
    <property type="entry name" value="Luciferase-like domain"/>
    <property type="match status" value="1"/>
</dbReference>
<dbReference type="PANTHER" id="PTHR43244">
    <property type="match status" value="1"/>
</dbReference>
<dbReference type="OrthoDB" id="9775082at2"/>
<organism evidence="5 6">
    <name type="scientific">Ornithinimicrobium pratense</name>
    <dbReference type="NCBI Taxonomy" id="2593973"/>
    <lineage>
        <taxon>Bacteria</taxon>
        <taxon>Bacillati</taxon>
        <taxon>Actinomycetota</taxon>
        <taxon>Actinomycetes</taxon>
        <taxon>Micrococcales</taxon>
        <taxon>Ornithinimicrobiaceae</taxon>
        <taxon>Ornithinimicrobium</taxon>
    </lineage>
</organism>
<dbReference type="Gene3D" id="1.20.120.520">
    <property type="entry name" value="nmb1532 protein domain like"/>
    <property type="match status" value="1"/>
</dbReference>
<dbReference type="RefSeq" id="WP_158060725.1">
    <property type="nucleotide sequence ID" value="NZ_CP044427.1"/>
</dbReference>
<dbReference type="Pfam" id="PF00296">
    <property type="entry name" value="Bac_luciferase"/>
    <property type="match status" value="1"/>
</dbReference>
<evidence type="ECO:0000313" key="5">
    <source>
        <dbReference type="EMBL" id="QFG68337.1"/>
    </source>
</evidence>
<dbReference type="InterPro" id="IPR036661">
    <property type="entry name" value="Luciferase-like_sf"/>
</dbReference>
<keyword evidence="6" id="KW-1185">Reference proteome</keyword>
<dbReference type="EMBL" id="CP044427">
    <property type="protein sequence ID" value="QFG68337.1"/>
    <property type="molecule type" value="Genomic_DNA"/>
</dbReference>
<evidence type="ECO:0000259" key="4">
    <source>
        <dbReference type="Pfam" id="PF01814"/>
    </source>
</evidence>
<dbReference type="InterPro" id="IPR011251">
    <property type="entry name" value="Luciferase-like_dom"/>
</dbReference>
<evidence type="ECO:0000256" key="2">
    <source>
        <dbReference type="SAM" id="MobiDB-lite"/>
    </source>
</evidence>
<evidence type="ECO:0000259" key="3">
    <source>
        <dbReference type="Pfam" id="PF00296"/>
    </source>
</evidence>
<dbReference type="InterPro" id="IPR050564">
    <property type="entry name" value="F420-G6PD/mer"/>
</dbReference>
<reference evidence="5 6" key="1">
    <citation type="submission" date="2019-09" db="EMBL/GenBank/DDBJ databases">
        <title>Serinicoccus pratensis sp. nov., isolated from meadow soil.</title>
        <authorList>
            <person name="Zhang W."/>
        </authorList>
    </citation>
    <scope>NUCLEOTIDE SEQUENCE [LARGE SCALE GENOMIC DNA]</scope>
    <source>
        <strain evidence="5 6">W204</strain>
    </source>
</reference>
<feature type="region of interest" description="Disordered" evidence="2">
    <location>
        <begin position="301"/>
        <end position="347"/>
    </location>
</feature>
<dbReference type="SUPFAM" id="SSF51679">
    <property type="entry name" value="Bacterial luciferase-like"/>
    <property type="match status" value="1"/>
</dbReference>
<feature type="domain" description="Hemerythrin-like" evidence="4">
    <location>
        <begin position="387"/>
        <end position="534"/>
    </location>
</feature>
<dbReference type="Pfam" id="PF01814">
    <property type="entry name" value="Hemerythrin"/>
    <property type="match status" value="1"/>
</dbReference>
<accession>A0A5J6V3X6</accession>
<dbReference type="AlphaFoldDB" id="A0A5J6V3X6"/>
<sequence length="544" mass="57853">MTDYGHEIRLGIFPTPDAADPQRAVTLAVAADTSGIDLVSVQDHPYAKDQLDSWTLLSWIAARTTSVRVAQNVANLPLRAPVVLANSVATLDLLSGGRAELGLGTGGFWDAIVAAGGPRRSPGEAVDALIEAIDVVRQVWRGEGSVRVEGEHYRVKGLHSGPAPGGRPAIWIGAYGPRMQRVTGRLGDGWLPSMGYLAPDKLPEANARIDEAAAAAGRAPQDVIRLYNVHGRFGGSTAGAGGQAGLRGSATDWAEQLAELALGQGMSTFILATDDVRTVQVFGQEVGPALRDLVQAERSGRAGGDLAAANDQAPESVEVTTAPGAPGNPGAGVTRAQLPQGIIPTPDDGTRLTGELDWDEPSRPSVGAPAGAPTAYTPAQLAAPQHLIDIHDHLREELSRVREVVDQVREGHLQVGQARSIINTMTMRQNTWTLGAFCQSYCRIVTGHHTLEDRSVFPHLRRAEPGVATVLDRLEEEHEVIADVLDRLDRALVALVDEEGYGGQGRQALDELSHSVDLLTDTLLSHLSYEERELSGPLARHGFS</sequence>
<dbReference type="Proteomes" id="UP000326546">
    <property type="component" value="Chromosome"/>
</dbReference>
<evidence type="ECO:0000256" key="1">
    <source>
        <dbReference type="ARBA" id="ARBA00023002"/>
    </source>
</evidence>
<feature type="domain" description="Luciferase-like" evidence="3">
    <location>
        <begin position="17"/>
        <end position="223"/>
    </location>
</feature>
<evidence type="ECO:0000313" key="6">
    <source>
        <dbReference type="Proteomes" id="UP000326546"/>
    </source>
</evidence>
<proteinExistence type="predicted"/>
<gene>
    <name evidence="5" type="ORF">FY030_06065</name>
</gene>